<keyword evidence="1" id="KW-0614">Plasmid</keyword>
<dbReference type="KEGG" id="dov:DSCO28_72890"/>
<evidence type="ECO:0000313" key="2">
    <source>
        <dbReference type="Proteomes" id="UP000425960"/>
    </source>
</evidence>
<name>A0A5K8A2E6_9BACT</name>
<protein>
    <submittedName>
        <fullName evidence="1">Uncharacterized protein</fullName>
    </submittedName>
</protein>
<dbReference type="EMBL" id="AP021877">
    <property type="protein sequence ID" value="BBO86723.1"/>
    <property type="molecule type" value="Genomic_DNA"/>
</dbReference>
<organism evidence="1 2">
    <name type="scientific">Desulfosarcina ovata subsp. sediminis</name>
    <dbReference type="NCBI Taxonomy" id="885957"/>
    <lineage>
        <taxon>Bacteria</taxon>
        <taxon>Pseudomonadati</taxon>
        <taxon>Thermodesulfobacteriota</taxon>
        <taxon>Desulfobacteria</taxon>
        <taxon>Desulfobacterales</taxon>
        <taxon>Desulfosarcinaceae</taxon>
        <taxon>Desulfosarcina</taxon>
    </lineage>
</organism>
<evidence type="ECO:0000313" key="1">
    <source>
        <dbReference type="EMBL" id="BBO86723.1"/>
    </source>
</evidence>
<gene>
    <name evidence="1" type="ORF">DSCO28_72890</name>
</gene>
<geneLocation type="plasmid" evidence="2">
    <name>do28_1 dna</name>
</geneLocation>
<sequence length="161" mass="18890">MSKDALKRKDHYLIKLIMPHETRYKVVHPPSKTDKKTIDKYLRKEAALFDDKERPRGVSATDAQIKFKATDLTKYRMIAVYAKDGVRRKRETVFEVATALPEHEQKANIEKEAFDLKRDCILRDHLSKEEARGILFKYKKDNLDPSLEQDKKLDRSIGMEL</sequence>
<accession>A0A5K8A2E6</accession>
<dbReference type="AlphaFoldDB" id="A0A5K8A2E6"/>
<dbReference type="Proteomes" id="UP000425960">
    <property type="component" value="Plasmid Do28_1"/>
</dbReference>
<proteinExistence type="predicted"/>
<reference evidence="1 2" key="1">
    <citation type="submission" date="2019-11" db="EMBL/GenBank/DDBJ databases">
        <title>Comparative genomics of hydrocarbon-degrading Desulfosarcina strains.</title>
        <authorList>
            <person name="Watanabe M."/>
            <person name="Kojima H."/>
            <person name="Fukui M."/>
        </authorList>
    </citation>
    <scope>NUCLEOTIDE SEQUENCE [LARGE SCALE GENOMIC DNA]</scope>
    <source>
        <strain evidence="1 2">28bB2T</strain>
        <plasmid evidence="2">do28_1 dna</plasmid>
    </source>
</reference>